<feature type="compositionally biased region" description="Low complexity" evidence="1">
    <location>
        <begin position="10"/>
        <end position="24"/>
    </location>
</feature>
<organism evidence="2 3">
    <name type="scientific">Streptomyces nigrescens</name>
    <dbReference type="NCBI Taxonomy" id="1920"/>
    <lineage>
        <taxon>Bacteria</taxon>
        <taxon>Bacillati</taxon>
        <taxon>Actinomycetota</taxon>
        <taxon>Actinomycetes</taxon>
        <taxon>Kitasatosporales</taxon>
        <taxon>Streptomycetaceae</taxon>
        <taxon>Streptomyces</taxon>
    </lineage>
</organism>
<dbReference type="Proteomes" id="UP001059597">
    <property type="component" value="Plasmid SNP1"/>
</dbReference>
<protein>
    <recommendedName>
        <fullName evidence="4">Lasso RiPP family leader peptide-containing protein</fullName>
    </recommendedName>
</protein>
<proteinExistence type="predicted"/>
<feature type="region of interest" description="Disordered" evidence="1">
    <location>
        <begin position="1"/>
        <end position="57"/>
    </location>
</feature>
<accession>A0ABM8A862</accession>
<dbReference type="EMBL" id="AP026074">
    <property type="protein sequence ID" value="BDM74927.1"/>
    <property type="molecule type" value="Genomic_DNA"/>
</dbReference>
<reference evidence="2" key="1">
    <citation type="submission" date="2022-06" db="EMBL/GenBank/DDBJ databases">
        <title>Complete genome sequence of Streptomyces nigrescens HEK616.</title>
        <authorList>
            <person name="Asamizu S."/>
            <person name="Onaka H."/>
        </authorList>
    </citation>
    <scope>NUCLEOTIDE SEQUENCE</scope>
    <source>
        <strain evidence="2">HEK616</strain>
        <plasmid evidence="2">SNP1</plasmid>
    </source>
</reference>
<evidence type="ECO:0000313" key="3">
    <source>
        <dbReference type="Proteomes" id="UP001059597"/>
    </source>
</evidence>
<geneLocation type="plasmid" evidence="2 3">
    <name>SNP1</name>
</geneLocation>
<evidence type="ECO:0008006" key="4">
    <source>
        <dbReference type="Google" id="ProtNLM"/>
    </source>
</evidence>
<dbReference type="RefSeq" id="WP_261958343.1">
    <property type="nucleotide sequence ID" value="NZ_AP026074.1"/>
</dbReference>
<evidence type="ECO:0000313" key="2">
    <source>
        <dbReference type="EMBL" id="BDM74927.1"/>
    </source>
</evidence>
<keyword evidence="2" id="KW-0614">Plasmid</keyword>
<name>A0ABM8A862_STRNI</name>
<sequence>MRIRRNTAQAETVETGEGAVTGTGPAIALPEGFSVEAATLGRQPHNDGDNSGAMWFE</sequence>
<gene>
    <name evidence="2" type="ORF">HEK616_84140</name>
</gene>
<keyword evidence="3" id="KW-1185">Reference proteome</keyword>
<evidence type="ECO:0000256" key="1">
    <source>
        <dbReference type="SAM" id="MobiDB-lite"/>
    </source>
</evidence>